<reference evidence="3" key="1">
    <citation type="submission" date="2025-08" db="UniProtKB">
        <authorList>
            <consortium name="RefSeq"/>
        </authorList>
    </citation>
    <scope>IDENTIFICATION</scope>
    <source>
        <tissue evidence="3">Gonad</tissue>
    </source>
</reference>
<dbReference type="RefSeq" id="XP_019641712.1">
    <property type="nucleotide sequence ID" value="XM_019786153.1"/>
</dbReference>
<dbReference type="OrthoDB" id="26589at2759"/>
<gene>
    <name evidence="3" type="primary">LOC109483154</name>
</gene>
<proteinExistence type="predicted"/>
<sequence>MEYKGYFYIMSRQTGMVLDVFEGNTAASTRLIVYTMKTEGAENQLWKYDSETGELVSRLNGYRVDVSGGYAFDGAKIINYPTNNAPNQNWVFKPDGSIQSGLGDQWVLDVEGANTNAGTHVILYQRKDGGPSINQQWDIVPYVPTTGFYIRSALNDCYLQIADGSDKTSAPLCIGNKPGVPRADHRYLLWKYNKKDRTICSELNDYAVDVQGGSAENSVKIIAYPCHEGANQQWTFEKTGTIVSGLGENWVLDDQASGGAGSAVILYTRHGGKNQQWYISED</sequence>
<dbReference type="Pfam" id="PF00652">
    <property type="entry name" value="Ricin_B_lectin"/>
    <property type="match status" value="2"/>
</dbReference>
<dbReference type="SMART" id="SM00458">
    <property type="entry name" value="RICIN"/>
    <property type="match status" value="2"/>
</dbReference>
<dbReference type="KEGG" id="bbel:109483154"/>
<dbReference type="PROSITE" id="PS50231">
    <property type="entry name" value="RICIN_B_LECTIN"/>
    <property type="match status" value="2"/>
</dbReference>
<dbReference type="AlphaFoldDB" id="A0A6P5AEM5"/>
<dbReference type="Gene3D" id="2.80.10.50">
    <property type="match status" value="2"/>
</dbReference>
<keyword evidence="2" id="KW-1185">Reference proteome</keyword>
<dbReference type="Proteomes" id="UP000515135">
    <property type="component" value="Unplaced"/>
</dbReference>
<dbReference type="InterPro" id="IPR050252">
    <property type="entry name" value="Beta/Gamma-Crystallin"/>
</dbReference>
<dbReference type="PANTHER" id="PTHR11818">
    <property type="entry name" value="BETA/GAMMA CRYSTALLIN"/>
    <property type="match status" value="1"/>
</dbReference>
<dbReference type="GeneID" id="109483154"/>
<dbReference type="InterPro" id="IPR000772">
    <property type="entry name" value="Ricin_B_lectin"/>
</dbReference>
<evidence type="ECO:0000259" key="1">
    <source>
        <dbReference type="SMART" id="SM00458"/>
    </source>
</evidence>
<accession>A0A6P5AEM5</accession>
<dbReference type="InterPro" id="IPR035992">
    <property type="entry name" value="Ricin_B-like_lectins"/>
</dbReference>
<dbReference type="SUPFAM" id="SSF50370">
    <property type="entry name" value="Ricin B-like lectins"/>
    <property type="match status" value="2"/>
</dbReference>
<name>A0A6P5AEM5_BRABE</name>
<dbReference type="PANTHER" id="PTHR11818:SF42">
    <property type="entry name" value="VOLTAGE-GATED HYDROGEN CHANNEL 1"/>
    <property type="match status" value="1"/>
</dbReference>
<feature type="domain" description="Ricin B lectin" evidence="1">
    <location>
        <begin position="4"/>
        <end position="140"/>
    </location>
</feature>
<protein>
    <submittedName>
        <fullName evidence="3">Ribosome-inactivating protein SNAI'-like</fullName>
    </submittedName>
</protein>
<dbReference type="CDD" id="cd00161">
    <property type="entry name" value="beta-trefoil_Ricin-like"/>
    <property type="match status" value="1"/>
</dbReference>
<organism evidence="2 3">
    <name type="scientific">Branchiostoma belcheri</name>
    <name type="common">Amphioxus</name>
    <dbReference type="NCBI Taxonomy" id="7741"/>
    <lineage>
        <taxon>Eukaryota</taxon>
        <taxon>Metazoa</taxon>
        <taxon>Chordata</taxon>
        <taxon>Cephalochordata</taxon>
        <taxon>Leptocardii</taxon>
        <taxon>Amphioxiformes</taxon>
        <taxon>Branchiostomatidae</taxon>
        <taxon>Branchiostoma</taxon>
    </lineage>
</organism>
<feature type="domain" description="Ricin B lectin" evidence="1">
    <location>
        <begin position="146"/>
        <end position="280"/>
    </location>
</feature>
<evidence type="ECO:0000313" key="2">
    <source>
        <dbReference type="Proteomes" id="UP000515135"/>
    </source>
</evidence>
<evidence type="ECO:0000313" key="3">
    <source>
        <dbReference type="RefSeq" id="XP_019641712.1"/>
    </source>
</evidence>